<evidence type="ECO:0000256" key="1">
    <source>
        <dbReference type="ARBA" id="ARBA00023015"/>
    </source>
</evidence>
<evidence type="ECO:0000259" key="4">
    <source>
        <dbReference type="PROSITE" id="PS01124"/>
    </source>
</evidence>
<dbReference type="InterPro" id="IPR018060">
    <property type="entry name" value="HTH_AraC"/>
</dbReference>
<keyword evidence="2" id="KW-0238">DNA-binding</keyword>
<protein>
    <submittedName>
        <fullName evidence="5">AraC family transcriptional regulator</fullName>
    </submittedName>
</protein>
<keyword evidence="1" id="KW-0805">Transcription regulation</keyword>
<evidence type="ECO:0000256" key="2">
    <source>
        <dbReference type="ARBA" id="ARBA00023125"/>
    </source>
</evidence>
<dbReference type="InterPro" id="IPR020449">
    <property type="entry name" value="Tscrpt_reg_AraC-type_HTH"/>
</dbReference>
<dbReference type="Gene3D" id="1.10.10.60">
    <property type="entry name" value="Homeodomain-like"/>
    <property type="match status" value="1"/>
</dbReference>
<dbReference type="PROSITE" id="PS01124">
    <property type="entry name" value="HTH_ARAC_FAMILY_2"/>
    <property type="match status" value="1"/>
</dbReference>
<feature type="domain" description="HTH araC/xylS-type" evidence="4">
    <location>
        <begin position="224"/>
        <end position="322"/>
    </location>
</feature>
<keyword evidence="6" id="KW-1185">Reference proteome</keyword>
<dbReference type="GO" id="GO:0003700">
    <property type="term" value="F:DNA-binding transcription factor activity"/>
    <property type="evidence" value="ECO:0007669"/>
    <property type="project" value="InterPro"/>
</dbReference>
<keyword evidence="3" id="KW-0804">Transcription</keyword>
<evidence type="ECO:0000256" key="3">
    <source>
        <dbReference type="ARBA" id="ARBA00023163"/>
    </source>
</evidence>
<accession>A0A5M6CFS0</accession>
<dbReference type="Proteomes" id="UP000325141">
    <property type="component" value="Unassembled WGS sequence"/>
</dbReference>
<name>A0A5M6CFS0_9FLAO</name>
<dbReference type="GO" id="GO:0043565">
    <property type="term" value="F:sequence-specific DNA binding"/>
    <property type="evidence" value="ECO:0007669"/>
    <property type="project" value="InterPro"/>
</dbReference>
<comment type="caution">
    <text evidence="5">The sequence shown here is derived from an EMBL/GenBank/DDBJ whole genome shotgun (WGS) entry which is preliminary data.</text>
</comment>
<proteinExistence type="predicted"/>
<sequence>MNFKIGLLRVICSESTGFLFDIKQMEGIKISNVKELEEMKEFLTKPFLDLKNKQFLSLHSLKNLCDEEREFFTSKKAGAYTVHFYIQGNGVYRLGNQEIMVESRALLFSPLDRIKQFHTSDECEGFALIFSETFFGKTSMKSFFLHHTQLFNSLDKIVFFPVEDRFEDVFNLFQLIINEMRRPYSEIQEQILLNYVFSMLLISEELHKHEQVTLRVDNDIKIVRNFKLLYNNELNKRQSLKFFCDKMNLSLNTLERAFKKYENTTPKKWTNKRLVSEIQIELNRMENSIGEIAFKFGFSEVTNFTKFFKGQTGITPKQFRARLQL</sequence>
<dbReference type="PANTHER" id="PTHR43280">
    <property type="entry name" value="ARAC-FAMILY TRANSCRIPTIONAL REGULATOR"/>
    <property type="match status" value="1"/>
</dbReference>
<gene>
    <name evidence="5" type="ORF">F0460_13905</name>
</gene>
<dbReference type="Pfam" id="PF12833">
    <property type="entry name" value="HTH_18"/>
    <property type="match status" value="1"/>
</dbReference>
<evidence type="ECO:0000313" key="6">
    <source>
        <dbReference type="Proteomes" id="UP000325141"/>
    </source>
</evidence>
<dbReference type="AlphaFoldDB" id="A0A5M6CFS0"/>
<dbReference type="PANTHER" id="PTHR43280:SF32">
    <property type="entry name" value="TRANSCRIPTIONAL REGULATORY PROTEIN"/>
    <property type="match status" value="1"/>
</dbReference>
<dbReference type="EMBL" id="VWSG01000013">
    <property type="protein sequence ID" value="KAA5531959.1"/>
    <property type="molecule type" value="Genomic_DNA"/>
</dbReference>
<dbReference type="RefSeq" id="WP_150014275.1">
    <property type="nucleotide sequence ID" value="NZ_VWSG01000013.1"/>
</dbReference>
<organism evidence="5 6">
    <name type="scientific">Paenimyroides baculatum</name>
    <dbReference type="NCBI Taxonomy" id="2608000"/>
    <lineage>
        <taxon>Bacteria</taxon>
        <taxon>Pseudomonadati</taxon>
        <taxon>Bacteroidota</taxon>
        <taxon>Flavobacteriia</taxon>
        <taxon>Flavobacteriales</taxon>
        <taxon>Flavobacteriaceae</taxon>
        <taxon>Paenimyroides</taxon>
    </lineage>
</organism>
<dbReference type="InterPro" id="IPR009057">
    <property type="entry name" value="Homeodomain-like_sf"/>
</dbReference>
<dbReference type="SMART" id="SM00342">
    <property type="entry name" value="HTH_ARAC"/>
    <property type="match status" value="1"/>
</dbReference>
<dbReference type="SUPFAM" id="SSF46689">
    <property type="entry name" value="Homeodomain-like"/>
    <property type="match status" value="1"/>
</dbReference>
<dbReference type="PRINTS" id="PR00032">
    <property type="entry name" value="HTHARAC"/>
</dbReference>
<reference evidence="5 6" key="1">
    <citation type="submission" date="2019-09" db="EMBL/GenBank/DDBJ databases">
        <title>Genome sequence and assembly of Flavobacterium sp.</title>
        <authorList>
            <person name="Chhetri G."/>
        </authorList>
    </citation>
    <scope>NUCLEOTIDE SEQUENCE [LARGE SCALE GENOMIC DNA]</scope>
    <source>
        <strain evidence="5 6">SNL9</strain>
    </source>
</reference>
<evidence type="ECO:0000313" key="5">
    <source>
        <dbReference type="EMBL" id="KAA5531959.1"/>
    </source>
</evidence>